<feature type="chain" id="PRO_5046361983" evidence="1">
    <location>
        <begin position="22"/>
        <end position="476"/>
    </location>
</feature>
<organism evidence="2 3">
    <name type="scientific">Luteolibacter algae</name>
    <dbReference type="NCBI Taxonomy" id="454151"/>
    <lineage>
        <taxon>Bacteria</taxon>
        <taxon>Pseudomonadati</taxon>
        <taxon>Verrucomicrobiota</taxon>
        <taxon>Verrucomicrobiia</taxon>
        <taxon>Verrucomicrobiales</taxon>
        <taxon>Verrucomicrobiaceae</taxon>
        <taxon>Luteolibacter</taxon>
    </lineage>
</organism>
<protein>
    <submittedName>
        <fullName evidence="2">Uncharacterized protein</fullName>
    </submittedName>
</protein>
<dbReference type="EMBL" id="JBHUIT010000017">
    <property type="protein sequence ID" value="MFD2256997.1"/>
    <property type="molecule type" value="Genomic_DNA"/>
</dbReference>
<dbReference type="RefSeq" id="WP_386820285.1">
    <property type="nucleotide sequence ID" value="NZ_JBHUIT010000017.1"/>
</dbReference>
<accession>A0ABW5D7Z2</accession>
<feature type="signal peptide" evidence="1">
    <location>
        <begin position="1"/>
        <end position="21"/>
    </location>
</feature>
<reference evidence="3" key="1">
    <citation type="journal article" date="2019" name="Int. J. Syst. Evol. Microbiol.">
        <title>The Global Catalogue of Microorganisms (GCM) 10K type strain sequencing project: providing services to taxonomists for standard genome sequencing and annotation.</title>
        <authorList>
            <consortium name="The Broad Institute Genomics Platform"/>
            <consortium name="The Broad Institute Genome Sequencing Center for Infectious Disease"/>
            <person name="Wu L."/>
            <person name="Ma J."/>
        </authorList>
    </citation>
    <scope>NUCLEOTIDE SEQUENCE [LARGE SCALE GENOMIC DNA]</scope>
    <source>
        <strain evidence="3">CGMCC 4.7106</strain>
    </source>
</reference>
<sequence length="476" mass="53721">MTLVKQIPVLLLLLGTLSLSAQEDLDDQPAPRAVSVEDLLPKFDGDGTVISHTGQFKISGGNSADRGTAANLAEETKEEFLRLLEEKDEWKVPVVIKLIGEVGDPVPMRSTVQDIWYSGKGYEMRIMVNLSRGLQREPYKRSVMSSLIYARGVSDVESVNAEVPLSVPPWLVEGLLEANAWRLKQTDRKLYDALFQHGGLFKIDDLFGLGESEYSSIDAASRAAFRVSSGALVMALLEQPDGKTGIREFLKAVPSFQGEMPSLLRIHFPELNLSETSLAKWWALQLANKGTAPLTEAMTVAQTERALNEALRLRYRDDEGAMQEVPLTDWTHIAALEEGQRIDAVRLAQDDLLRLSYRCFPSYRMLLLEYQSLLTDFVKGETKSLTSSLNMLAETRQTMIAKADLARDFLDWFEITRARETSGVFNDYLNLKARLKSQPNFRRDRISEYLDRLDPLFHVPEKRRDPFSINDSMPPF</sequence>
<proteinExistence type="predicted"/>
<keyword evidence="3" id="KW-1185">Reference proteome</keyword>
<gene>
    <name evidence="2" type="ORF">ACFSSA_09935</name>
</gene>
<dbReference type="Proteomes" id="UP001597375">
    <property type="component" value="Unassembled WGS sequence"/>
</dbReference>
<evidence type="ECO:0000313" key="2">
    <source>
        <dbReference type="EMBL" id="MFD2256997.1"/>
    </source>
</evidence>
<keyword evidence="1" id="KW-0732">Signal</keyword>
<evidence type="ECO:0000313" key="3">
    <source>
        <dbReference type="Proteomes" id="UP001597375"/>
    </source>
</evidence>
<comment type="caution">
    <text evidence="2">The sequence shown here is derived from an EMBL/GenBank/DDBJ whole genome shotgun (WGS) entry which is preliminary data.</text>
</comment>
<name>A0ABW5D7Z2_9BACT</name>
<evidence type="ECO:0000256" key="1">
    <source>
        <dbReference type="SAM" id="SignalP"/>
    </source>
</evidence>